<sequence>MPSATASRQTGLKRLAGALAFVCLVLALMALEQRHTVAAWHMLRDEAGPAISRVVGWVAGGAKDGASGLKAAAADVGPVATAADDQILSGEFAAGDEVTRSEVGGVTFVAATIGFDAGEALHTSPLRIAAGRETFMQGLTWSDRFDAPADAQIELRRVDAAAPSPLCDGRRPAVVALLHRGRKVDLILFRSAPGPEARPSAVCGIWSFRKR</sequence>
<evidence type="ECO:0000313" key="2">
    <source>
        <dbReference type="Proteomes" id="UP000529946"/>
    </source>
</evidence>
<dbReference type="EMBL" id="JACIDM010000001">
    <property type="protein sequence ID" value="MBB4081722.1"/>
    <property type="molecule type" value="Genomic_DNA"/>
</dbReference>
<name>A0A7W6NP13_9CAUL</name>
<proteinExistence type="predicted"/>
<keyword evidence="2" id="KW-1185">Reference proteome</keyword>
<accession>A0A7W6NP13</accession>
<reference evidence="1 2" key="1">
    <citation type="submission" date="2020-08" db="EMBL/GenBank/DDBJ databases">
        <title>Genomic Encyclopedia of Type Strains, Phase IV (KMG-IV): sequencing the most valuable type-strain genomes for metagenomic binning, comparative biology and taxonomic classification.</title>
        <authorList>
            <person name="Goeker M."/>
        </authorList>
    </citation>
    <scope>NUCLEOTIDE SEQUENCE [LARGE SCALE GENOMIC DNA]</scope>
    <source>
        <strain evidence="1 2">DSM 23960</strain>
    </source>
</reference>
<organism evidence="1 2">
    <name type="scientific">Brevundimonas lenta</name>
    <dbReference type="NCBI Taxonomy" id="424796"/>
    <lineage>
        <taxon>Bacteria</taxon>
        <taxon>Pseudomonadati</taxon>
        <taxon>Pseudomonadota</taxon>
        <taxon>Alphaproteobacteria</taxon>
        <taxon>Caulobacterales</taxon>
        <taxon>Caulobacteraceae</taxon>
        <taxon>Brevundimonas</taxon>
    </lineage>
</organism>
<dbReference type="AlphaFoldDB" id="A0A7W6NP13"/>
<dbReference type="RefSeq" id="WP_183202683.1">
    <property type="nucleotide sequence ID" value="NZ_BAAAER010000002.1"/>
</dbReference>
<gene>
    <name evidence="1" type="ORF">GGR12_000561</name>
</gene>
<comment type="caution">
    <text evidence="1">The sequence shown here is derived from an EMBL/GenBank/DDBJ whole genome shotgun (WGS) entry which is preliminary data.</text>
</comment>
<protein>
    <submittedName>
        <fullName evidence="1">Uncharacterized protein</fullName>
    </submittedName>
</protein>
<dbReference type="Proteomes" id="UP000529946">
    <property type="component" value="Unassembled WGS sequence"/>
</dbReference>
<evidence type="ECO:0000313" key="1">
    <source>
        <dbReference type="EMBL" id="MBB4081722.1"/>
    </source>
</evidence>